<dbReference type="InterPro" id="IPR004358">
    <property type="entry name" value="Sig_transdc_His_kin-like_C"/>
</dbReference>
<evidence type="ECO:0000256" key="6">
    <source>
        <dbReference type="ARBA" id="ARBA00023012"/>
    </source>
</evidence>
<dbReference type="EMBL" id="QSGO01000002">
    <property type="protein sequence ID" value="RHB37619.1"/>
    <property type="molecule type" value="Genomic_DNA"/>
</dbReference>
<dbReference type="Pfam" id="PF00512">
    <property type="entry name" value="HisKA"/>
    <property type="match status" value="1"/>
</dbReference>
<dbReference type="InterPro" id="IPR005467">
    <property type="entry name" value="His_kinase_dom"/>
</dbReference>
<dbReference type="InterPro" id="IPR036097">
    <property type="entry name" value="HisK_dim/P_sf"/>
</dbReference>
<keyword evidence="5" id="KW-0418">Kinase</keyword>
<dbReference type="RefSeq" id="WP_122200865.1">
    <property type="nucleotide sequence ID" value="NZ_CABJFV010000002.1"/>
</dbReference>
<dbReference type="Proteomes" id="UP000284379">
    <property type="component" value="Unassembled WGS sequence"/>
</dbReference>
<gene>
    <name evidence="8" type="ORF">DW888_03335</name>
</gene>
<dbReference type="InterPro" id="IPR000014">
    <property type="entry name" value="PAS"/>
</dbReference>
<dbReference type="Gene3D" id="3.30.565.10">
    <property type="entry name" value="Histidine kinase-like ATPase, C-terminal domain"/>
    <property type="match status" value="1"/>
</dbReference>
<dbReference type="InterPro" id="IPR035965">
    <property type="entry name" value="PAS-like_dom_sf"/>
</dbReference>
<dbReference type="SUPFAM" id="SSF55785">
    <property type="entry name" value="PYP-like sensor domain (PAS domain)"/>
    <property type="match status" value="2"/>
</dbReference>
<evidence type="ECO:0000256" key="3">
    <source>
        <dbReference type="ARBA" id="ARBA00022553"/>
    </source>
</evidence>
<organism evidence="8 9">
    <name type="scientific">Bacteroides nordii</name>
    <dbReference type="NCBI Taxonomy" id="291645"/>
    <lineage>
        <taxon>Bacteria</taxon>
        <taxon>Pseudomonadati</taxon>
        <taxon>Bacteroidota</taxon>
        <taxon>Bacteroidia</taxon>
        <taxon>Bacteroidales</taxon>
        <taxon>Bacteroidaceae</taxon>
        <taxon>Bacteroides</taxon>
    </lineage>
</organism>
<dbReference type="InterPro" id="IPR029016">
    <property type="entry name" value="GAF-like_dom_sf"/>
</dbReference>
<comment type="catalytic activity">
    <reaction evidence="1">
        <text>ATP + protein L-histidine = ADP + protein N-phospho-L-histidine.</text>
        <dbReference type="EC" id="2.7.13.3"/>
    </reaction>
</comment>
<dbReference type="InterPro" id="IPR036890">
    <property type="entry name" value="HATPase_C_sf"/>
</dbReference>
<dbReference type="SMART" id="SM00388">
    <property type="entry name" value="HisKA"/>
    <property type="match status" value="1"/>
</dbReference>
<dbReference type="InterPro" id="IPR003018">
    <property type="entry name" value="GAF"/>
</dbReference>
<dbReference type="Gene3D" id="3.30.450.40">
    <property type="match status" value="1"/>
</dbReference>
<feature type="domain" description="Histidine kinase" evidence="7">
    <location>
        <begin position="728"/>
        <end position="938"/>
    </location>
</feature>
<dbReference type="InterPro" id="IPR003661">
    <property type="entry name" value="HisK_dim/P_dom"/>
</dbReference>
<name>A0A413VVT2_9BACE</name>
<evidence type="ECO:0000256" key="4">
    <source>
        <dbReference type="ARBA" id="ARBA00022679"/>
    </source>
</evidence>
<dbReference type="InterPro" id="IPR050736">
    <property type="entry name" value="Sensor_HK_Regulatory"/>
</dbReference>
<dbReference type="SMART" id="SM00091">
    <property type="entry name" value="PAS"/>
    <property type="match status" value="3"/>
</dbReference>
<dbReference type="CDD" id="cd00082">
    <property type="entry name" value="HisKA"/>
    <property type="match status" value="1"/>
</dbReference>
<dbReference type="SMART" id="SM00065">
    <property type="entry name" value="GAF"/>
    <property type="match status" value="1"/>
</dbReference>
<comment type="caution">
    <text evidence="8">The sequence shown here is derived from an EMBL/GenBank/DDBJ whole genome shotgun (WGS) entry which is preliminary data.</text>
</comment>
<dbReference type="InterPro" id="IPR003594">
    <property type="entry name" value="HATPase_dom"/>
</dbReference>
<keyword evidence="6" id="KW-0902">Two-component regulatory system</keyword>
<keyword evidence="3" id="KW-0597">Phosphoprotein</keyword>
<dbReference type="SMART" id="SM00387">
    <property type="entry name" value="HATPase_c"/>
    <property type="match status" value="1"/>
</dbReference>
<evidence type="ECO:0000256" key="1">
    <source>
        <dbReference type="ARBA" id="ARBA00000085"/>
    </source>
</evidence>
<dbReference type="PROSITE" id="PS50109">
    <property type="entry name" value="HIS_KIN"/>
    <property type="match status" value="1"/>
</dbReference>
<dbReference type="SUPFAM" id="SSF55781">
    <property type="entry name" value="GAF domain-like"/>
    <property type="match status" value="1"/>
</dbReference>
<dbReference type="FunFam" id="3.30.565.10:FF:000006">
    <property type="entry name" value="Sensor histidine kinase WalK"/>
    <property type="match status" value="1"/>
</dbReference>
<evidence type="ECO:0000256" key="5">
    <source>
        <dbReference type="ARBA" id="ARBA00022777"/>
    </source>
</evidence>
<dbReference type="GO" id="GO:0000155">
    <property type="term" value="F:phosphorelay sensor kinase activity"/>
    <property type="evidence" value="ECO:0007669"/>
    <property type="project" value="InterPro"/>
</dbReference>
<dbReference type="SUPFAM" id="SSF47384">
    <property type="entry name" value="Homodimeric domain of signal transducing histidine kinase"/>
    <property type="match status" value="1"/>
</dbReference>
<accession>A0A413VVT2</accession>
<proteinExistence type="predicted"/>
<reference evidence="8 9" key="1">
    <citation type="submission" date="2018-08" db="EMBL/GenBank/DDBJ databases">
        <title>A genome reference for cultivated species of the human gut microbiota.</title>
        <authorList>
            <person name="Zou Y."/>
            <person name="Xue W."/>
            <person name="Luo G."/>
        </authorList>
    </citation>
    <scope>NUCLEOTIDE SEQUENCE [LARGE SCALE GENOMIC DNA]</scope>
    <source>
        <strain evidence="8 9">AM40-30BH</strain>
    </source>
</reference>
<evidence type="ECO:0000259" key="7">
    <source>
        <dbReference type="PROSITE" id="PS50109"/>
    </source>
</evidence>
<dbReference type="PRINTS" id="PR00344">
    <property type="entry name" value="BCTRLSENSOR"/>
</dbReference>
<dbReference type="Gene3D" id="3.30.450.20">
    <property type="entry name" value="PAS domain"/>
    <property type="match status" value="3"/>
</dbReference>
<dbReference type="CDD" id="cd16922">
    <property type="entry name" value="HATPase_EvgS-ArcB-TorS-like"/>
    <property type="match status" value="1"/>
</dbReference>
<dbReference type="Pfam" id="PF13185">
    <property type="entry name" value="GAF_2"/>
    <property type="match status" value="1"/>
</dbReference>
<dbReference type="EC" id="2.7.13.3" evidence="2"/>
<dbReference type="AlphaFoldDB" id="A0A413VVT2"/>
<dbReference type="PANTHER" id="PTHR43711:SF31">
    <property type="entry name" value="HISTIDINE KINASE"/>
    <property type="match status" value="1"/>
</dbReference>
<evidence type="ECO:0000313" key="8">
    <source>
        <dbReference type="EMBL" id="RHB37619.1"/>
    </source>
</evidence>
<protein>
    <recommendedName>
        <fullName evidence="2">histidine kinase</fullName>
        <ecNumber evidence="2">2.7.13.3</ecNumber>
    </recommendedName>
</protein>
<dbReference type="PANTHER" id="PTHR43711">
    <property type="entry name" value="TWO-COMPONENT HISTIDINE KINASE"/>
    <property type="match status" value="1"/>
</dbReference>
<sequence>MPVSTNFQCDDYERLRELAFLAQIGWWEANFATRTFRCSEYICDLLKLENDEISFDSFSRLIRQDYNERTKREFISLSYIDVYDQTYPLLIDGKEIWIHSHLGSKKRNEAGELIAFGYIRQVEGAEKDMAARLAIRTNEQLARQNSISQSLYYFVQEADATPGINSILNDILQFFQGGRVYIFEYDEECKHHSCIFEVLADGVKPEIDILQNIPAQELPWWTERILSGQPIILNSVEDLKEKAPAEYDILSKQNIKSLLVVPLKSGEKVRGYLGVDLVKRTHMWSNDDCQWLSSLANIISICTELRYARDEAKHEQAFMHNLFHYMPIGYIHISIVRDAEGKPIDYLVTDTNQMCTDLMGIPNTDYIGKYASELHVNYQQKLNYIADIIDGSGYKELEVSFPVSGKNSRCIVYSPEKDEIVALFVDITETEQAHKALDRSEKLLSIVFANIPVGIEIYDQNGFMIDINNKDMEIFGVRDKADVLGVNVFDNPNISEEIRERMRNEEKLDFRMNYTFTSIREYYESERKGYIALYTKVSKFFGKDGKFLGYIFLNMDNTEQLDAIKKIQDFENFFLLISDYAKVGYAKLNLLDKQGYAIKQWFKNMGEEEDAPLADIVGVYSKIHPDDREQILNFYQEVIEGRSKSFRSEVRVHKTAEEMQDSKVPDFSEWNWVRMNIMMSHYAPEEGLIEIIGINYDITEMKEIEVKLIDAKEKAEEADHLKSAFLANMSHEIRTPLNAIVGFSGLLVETEDVEERKQYIGIVEENNELLLQLISDILDLSKIEAGTFEFTITEVNVNLLCEDIVRSMQGKTTETVKLVFDKHLPECYIMSDRNRLHQVISNFVNNAAKFTSEGTIKVGYEQLEDSRIRFYVSDTGIGIKEEYRVQIFDRFVKLNSFIHGTGLGLSICRSIIDQLHGEIGVESEPGKGSCFWFILPIV</sequence>
<evidence type="ECO:0000313" key="9">
    <source>
        <dbReference type="Proteomes" id="UP000284379"/>
    </source>
</evidence>
<dbReference type="Pfam" id="PF02518">
    <property type="entry name" value="HATPase_c"/>
    <property type="match status" value="1"/>
</dbReference>
<dbReference type="SUPFAM" id="SSF55874">
    <property type="entry name" value="ATPase domain of HSP90 chaperone/DNA topoisomerase II/histidine kinase"/>
    <property type="match status" value="1"/>
</dbReference>
<dbReference type="Gene3D" id="1.10.287.130">
    <property type="match status" value="1"/>
</dbReference>
<keyword evidence="4" id="KW-0808">Transferase</keyword>
<evidence type="ECO:0000256" key="2">
    <source>
        <dbReference type="ARBA" id="ARBA00012438"/>
    </source>
</evidence>